<name>A0A914YCP4_9BILA</name>
<sequence>MILSIFTNIKYFFYGFGNNSGKCSKNTVEKLINIPHFSKVDYFFLENVSESFDVETFYEFLKKNKCMVVTLIFEATISEECKIRLDTITDKLLESNPNEYFPFAFTYLGQSYQKMKLLFDKLKKNMHH</sequence>
<accession>A0A914YCP4</accession>
<dbReference type="WBParaSite" id="PSU_v2.g18008.t1">
    <property type="protein sequence ID" value="PSU_v2.g18008.t1"/>
    <property type="gene ID" value="PSU_v2.g18008"/>
</dbReference>
<evidence type="ECO:0000313" key="1">
    <source>
        <dbReference type="Proteomes" id="UP000887577"/>
    </source>
</evidence>
<dbReference type="Proteomes" id="UP000887577">
    <property type="component" value="Unplaced"/>
</dbReference>
<evidence type="ECO:0000313" key="2">
    <source>
        <dbReference type="WBParaSite" id="PSU_v2.g18008.t1"/>
    </source>
</evidence>
<protein>
    <submittedName>
        <fullName evidence="2">Uncharacterized protein</fullName>
    </submittedName>
</protein>
<organism evidence="1 2">
    <name type="scientific">Panagrolaimus superbus</name>
    <dbReference type="NCBI Taxonomy" id="310955"/>
    <lineage>
        <taxon>Eukaryota</taxon>
        <taxon>Metazoa</taxon>
        <taxon>Ecdysozoa</taxon>
        <taxon>Nematoda</taxon>
        <taxon>Chromadorea</taxon>
        <taxon>Rhabditida</taxon>
        <taxon>Tylenchina</taxon>
        <taxon>Panagrolaimomorpha</taxon>
        <taxon>Panagrolaimoidea</taxon>
        <taxon>Panagrolaimidae</taxon>
        <taxon>Panagrolaimus</taxon>
    </lineage>
</organism>
<reference evidence="2" key="1">
    <citation type="submission" date="2022-11" db="UniProtKB">
        <authorList>
            <consortium name="WormBaseParasite"/>
        </authorList>
    </citation>
    <scope>IDENTIFICATION</scope>
</reference>
<keyword evidence="1" id="KW-1185">Reference proteome</keyword>
<proteinExistence type="predicted"/>
<dbReference type="AlphaFoldDB" id="A0A914YCP4"/>